<evidence type="ECO:0000256" key="1">
    <source>
        <dbReference type="SAM" id="Phobius"/>
    </source>
</evidence>
<keyword evidence="1" id="KW-0472">Membrane</keyword>
<evidence type="ECO:0000259" key="2">
    <source>
        <dbReference type="Pfam" id="PF03713"/>
    </source>
</evidence>
<gene>
    <name evidence="3" type="ORF">GCM10022202_12700</name>
</gene>
<keyword evidence="1" id="KW-0812">Transmembrane</keyword>
<keyword evidence="4" id="KW-1185">Reference proteome</keyword>
<dbReference type="EMBL" id="BAAAYV010000005">
    <property type="protein sequence ID" value="GAA3654111.1"/>
    <property type="molecule type" value="Genomic_DNA"/>
</dbReference>
<dbReference type="Pfam" id="PF03713">
    <property type="entry name" value="DUF305"/>
    <property type="match status" value="1"/>
</dbReference>
<protein>
    <recommendedName>
        <fullName evidence="2">DUF305 domain-containing protein</fullName>
    </recommendedName>
</protein>
<dbReference type="RefSeq" id="WP_221855073.1">
    <property type="nucleotide sequence ID" value="NZ_BAAAYV010000005.1"/>
</dbReference>
<evidence type="ECO:0000313" key="4">
    <source>
        <dbReference type="Proteomes" id="UP001410795"/>
    </source>
</evidence>
<dbReference type="Gene3D" id="1.20.1260.10">
    <property type="match status" value="1"/>
</dbReference>
<dbReference type="Proteomes" id="UP001410795">
    <property type="component" value="Unassembled WGS sequence"/>
</dbReference>
<name>A0ABP7BB90_9MICO</name>
<dbReference type="PANTHER" id="PTHR36933:SF1">
    <property type="entry name" value="SLL0788 PROTEIN"/>
    <property type="match status" value="1"/>
</dbReference>
<feature type="transmembrane region" description="Helical" evidence="1">
    <location>
        <begin position="20"/>
        <end position="40"/>
    </location>
</feature>
<reference evidence="4" key="1">
    <citation type="journal article" date="2019" name="Int. J. Syst. Evol. Microbiol.">
        <title>The Global Catalogue of Microorganisms (GCM) 10K type strain sequencing project: providing services to taxonomists for standard genome sequencing and annotation.</title>
        <authorList>
            <consortium name="The Broad Institute Genomics Platform"/>
            <consortium name="The Broad Institute Genome Sequencing Center for Infectious Disease"/>
            <person name="Wu L."/>
            <person name="Ma J."/>
        </authorList>
    </citation>
    <scope>NUCLEOTIDE SEQUENCE [LARGE SCALE GENOMIC DNA]</scope>
    <source>
        <strain evidence="4">JCM 16546</strain>
    </source>
</reference>
<dbReference type="InterPro" id="IPR012347">
    <property type="entry name" value="Ferritin-like"/>
</dbReference>
<dbReference type="PANTHER" id="PTHR36933">
    <property type="entry name" value="SLL0788 PROTEIN"/>
    <property type="match status" value="1"/>
</dbReference>
<keyword evidence="1" id="KW-1133">Transmembrane helix</keyword>
<accession>A0ABP7BB90</accession>
<organism evidence="3 4">
    <name type="scientific">Microbacterium marinilacus</name>
    <dbReference type="NCBI Taxonomy" id="415209"/>
    <lineage>
        <taxon>Bacteria</taxon>
        <taxon>Bacillati</taxon>
        <taxon>Actinomycetota</taxon>
        <taxon>Actinomycetes</taxon>
        <taxon>Micrococcales</taxon>
        <taxon>Microbacteriaceae</taxon>
        <taxon>Microbacterium</taxon>
    </lineage>
</organism>
<sequence length="229" mass="24457">MTEASSTAPEPDDLETPARRAPWALIALAVVVAAALAFAIGRFSTFGSQPGGPNAADIGFARDMQVHHAQAVEMAMIEYRSTEDEELRLIAYDIATAQAQQSGQMFDWLVQWGVPQAGSDALMAWMSEDEGHEHGGTTADEATDDELRAAMGMASDDELARLRDATGTAQDCLFTELMIRHHEGAIEMVDAVQRLGSDANTARTAAGMAESQTREVQALESVSARLGCG</sequence>
<proteinExistence type="predicted"/>
<comment type="caution">
    <text evidence="3">The sequence shown here is derived from an EMBL/GenBank/DDBJ whole genome shotgun (WGS) entry which is preliminary data.</text>
</comment>
<dbReference type="InterPro" id="IPR005183">
    <property type="entry name" value="DUF305_CopM-like"/>
</dbReference>
<feature type="domain" description="DUF305" evidence="2">
    <location>
        <begin position="57"/>
        <end position="221"/>
    </location>
</feature>
<evidence type="ECO:0000313" key="3">
    <source>
        <dbReference type="EMBL" id="GAA3654111.1"/>
    </source>
</evidence>